<evidence type="ECO:0000256" key="4">
    <source>
        <dbReference type="ARBA" id="ARBA00022989"/>
    </source>
</evidence>
<dbReference type="EC" id="2.7.8.13" evidence="7"/>
<proteinExistence type="predicted"/>
<feature type="transmembrane region" description="Helical" evidence="6">
    <location>
        <begin position="289"/>
        <end position="307"/>
    </location>
</feature>
<feature type="transmembrane region" description="Helical" evidence="6">
    <location>
        <begin position="188"/>
        <end position="210"/>
    </location>
</feature>
<dbReference type="EMBL" id="JASCZI010212604">
    <property type="protein sequence ID" value="MED6199893.1"/>
    <property type="molecule type" value="Genomic_DNA"/>
</dbReference>
<keyword evidence="2 7" id="KW-0808">Transferase</keyword>
<evidence type="ECO:0000256" key="2">
    <source>
        <dbReference type="ARBA" id="ARBA00022679"/>
    </source>
</evidence>
<gene>
    <name evidence="7" type="primary">TRANS11_2</name>
    <name evidence="7" type="ORF">PIB30_080087</name>
</gene>
<dbReference type="GO" id="GO:0016740">
    <property type="term" value="F:transferase activity"/>
    <property type="evidence" value="ECO:0007669"/>
    <property type="project" value="UniProtKB-KW"/>
</dbReference>
<feature type="transmembrane region" description="Helical" evidence="6">
    <location>
        <begin position="257"/>
        <end position="277"/>
    </location>
</feature>
<feature type="transmembrane region" description="Helical" evidence="6">
    <location>
        <begin position="231"/>
        <end position="251"/>
    </location>
</feature>
<organism evidence="7 8">
    <name type="scientific">Stylosanthes scabra</name>
    <dbReference type="NCBI Taxonomy" id="79078"/>
    <lineage>
        <taxon>Eukaryota</taxon>
        <taxon>Viridiplantae</taxon>
        <taxon>Streptophyta</taxon>
        <taxon>Embryophyta</taxon>
        <taxon>Tracheophyta</taxon>
        <taxon>Spermatophyta</taxon>
        <taxon>Magnoliopsida</taxon>
        <taxon>eudicotyledons</taxon>
        <taxon>Gunneridae</taxon>
        <taxon>Pentapetalae</taxon>
        <taxon>rosids</taxon>
        <taxon>fabids</taxon>
        <taxon>Fabales</taxon>
        <taxon>Fabaceae</taxon>
        <taxon>Papilionoideae</taxon>
        <taxon>50 kb inversion clade</taxon>
        <taxon>dalbergioids sensu lato</taxon>
        <taxon>Dalbergieae</taxon>
        <taxon>Pterocarpus clade</taxon>
        <taxon>Stylosanthes</taxon>
    </lineage>
</organism>
<name>A0ABU6XTH8_9FABA</name>
<evidence type="ECO:0000256" key="3">
    <source>
        <dbReference type="ARBA" id="ARBA00022692"/>
    </source>
</evidence>
<keyword evidence="3 6" id="KW-0812">Transmembrane</keyword>
<keyword evidence="5 6" id="KW-0472">Membrane</keyword>
<evidence type="ECO:0000256" key="1">
    <source>
        <dbReference type="ARBA" id="ARBA00004141"/>
    </source>
</evidence>
<feature type="transmembrane region" description="Helical" evidence="6">
    <location>
        <begin position="358"/>
        <end position="376"/>
    </location>
</feature>
<feature type="transmembrane region" description="Helical" evidence="6">
    <location>
        <begin position="414"/>
        <end position="435"/>
    </location>
</feature>
<comment type="caution">
    <text evidence="7">The sequence shown here is derived from an EMBL/GenBank/DDBJ whole genome shotgun (WGS) entry which is preliminary data.</text>
</comment>
<feature type="transmembrane region" description="Helical" evidence="6">
    <location>
        <begin position="487"/>
        <end position="507"/>
    </location>
</feature>
<evidence type="ECO:0000256" key="5">
    <source>
        <dbReference type="ARBA" id="ARBA00023136"/>
    </source>
</evidence>
<comment type="subcellular location">
    <subcellularLocation>
        <location evidence="1">Membrane</location>
        <topology evidence="1">Multi-pass membrane protein</topology>
    </subcellularLocation>
</comment>
<dbReference type="InterPro" id="IPR000715">
    <property type="entry name" value="Glycosyl_transferase_4"/>
</dbReference>
<dbReference type="PANTHER" id="PTHR22926:SF5">
    <property type="entry name" value="PHOSPHO-N-ACETYLMURAMOYL-PENTAPEPTIDE-TRANSFERASE HOMOLOG"/>
    <property type="match status" value="1"/>
</dbReference>
<dbReference type="PANTHER" id="PTHR22926">
    <property type="entry name" value="PHOSPHO-N-ACETYLMURAMOYL-PENTAPEPTIDE-TRANSFERASE"/>
    <property type="match status" value="1"/>
</dbReference>
<feature type="transmembrane region" description="Helical" evidence="6">
    <location>
        <begin position="150"/>
        <end position="168"/>
    </location>
</feature>
<dbReference type="Proteomes" id="UP001341840">
    <property type="component" value="Unassembled WGS sequence"/>
</dbReference>
<keyword evidence="8" id="KW-1185">Reference proteome</keyword>
<feature type="transmembrane region" description="Helical" evidence="6">
    <location>
        <begin position="327"/>
        <end position="346"/>
    </location>
</feature>
<evidence type="ECO:0000256" key="6">
    <source>
        <dbReference type="SAM" id="Phobius"/>
    </source>
</evidence>
<accession>A0ABU6XTH8</accession>
<evidence type="ECO:0000313" key="7">
    <source>
        <dbReference type="EMBL" id="MED6199893.1"/>
    </source>
</evidence>
<keyword evidence="4 6" id="KW-1133">Transmembrane helix</keyword>
<reference evidence="7 8" key="1">
    <citation type="journal article" date="2023" name="Plants (Basel)">
        <title>Bridging the Gap: Combining Genomics and Transcriptomics Approaches to Understand Stylosanthes scabra, an Orphan Legume from the Brazilian Caatinga.</title>
        <authorList>
            <person name="Ferreira-Neto J.R.C."/>
            <person name="da Silva M.D."/>
            <person name="Binneck E."/>
            <person name="de Melo N.F."/>
            <person name="da Silva R.H."/>
            <person name="de Melo A.L.T.M."/>
            <person name="Pandolfi V."/>
            <person name="Bustamante F.O."/>
            <person name="Brasileiro-Vidal A.C."/>
            <person name="Benko-Iseppon A.M."/>
        </authorList>
    </citation>
    <scope>NUCLEOTIDE SEQUENCE [LARGE SCALE GENOMIC DNA]</scope>
    <source>
        <tissue evidence="7">Leaves</tissue>
    </source>
</reference>
<feature type="transmembrane region" description="Helical" evidence="6">
    <location>
        <begin position="382"/>
        <end position="402"/>
    </location>
</feature>
<evidence type="ECO:0000313" key="8">
    <source>
        <dbReference type="Proteomes" id="UP001341840"/>
    </source>
</evidence>
<protein>
    <submittedName>
        <fullName evidence="7">Phospho-N-acetylmuramoyl-pentapeptide-transferase, variant 2</fullName>
        <ecNumber evidence="7">2.7.8.13</ecNumber>
    </submittedName>
</protein>
<dbReference type="Pfam" id="PF00953">
    <property type="entry name" value="Glycos_transf_4"/>
    <property type="match status" value="1"/>
</dbReference>
<sequence>MASHPRFPFPSHLHLHLHRSSSSLVLSPPSSFDFPALKLRSSPIRQHSSSSPRHLIHTTTRAFDDDSFDMPPLEEWSHLDDYENIPPPAESYVMSSSDGEDTDADAFLTPVNDLELPSVSSSNHNDSITLAAHRFATLSREHKKHRIKRGMIITVGLIIVLMVLLLYVDWCAWRIVRLPLSPFYLTRPFLVSAILVSFAGYVCVPIFRAFRAINVIKRQGPIRHRLRKRTPTLGGLFFVPIGIIVALLLVGSSSVEVSGAAAITVAFAALGLLNDILSLTKNHKRGLPALAEFILEIAVGTWFSFWLDITSISSPYGMKMLVPLPPGLMYLGRYYQLLTSFSFVSVGHGIKLADALDGLAGGTAALAFTGMSIAVLPICSDLAIFGASMAGSCVGFLLHNRYKASVFMGNTGSLALGGALAAMAACSGMFFPLFISSGIFVLEASSVIIQILHLNVTKGLQEAGWRFLRVPPFHYHLQLRGFREPNIVLGAYLISSVLALLGGYVGLISA</sequence>